<dbReference type="RefSeq" id="WP_008522797.1">
    <property type="nucleotide sequence ID" value="NZ_CM001376.1"/>
</dbReference>
<dbReference type="InterPro" id="IPR013486">
    <property type="entry name" value="SpoIID/LytB"/>
</dbReference>
<evidence type="ECO:0000313" key="4">
    <source>
        <dbReference type="EMBL" id="EHM13091.1"/>
    </source>
</evidence>
<dbReference type="GO" id="GO:0030435">
    <property type="term" value="P:sporulation resulting in formation of a cellular spore"/>
    <property type="evidence" value="ECO:0007669"/>
    <property type="project" value="InterPro"/>
</dbReference>
<dbReference type="InterPro" id="IPR051922">
    <property type="entry name" value="Bact_Sporulation_Assoc"/>
</dbReference>
<dbReference type="NCBIfam" id="TIGR02669">
    <property type="entry name" value="SpoIID_LytB"/>
    <property type="match status" value="1"/>
</dbReference>
<dbReference type="AlphaFoldDB" id="H0UK82"/>
<dbReference type="GO" id="GO:0030288">
    <property type="term" value="C:outer membrane-bounded periplasmic space"/>
    <property type="evidence" value="ECO:0007669"/>
    <property type="project" value="TreeGrafter"/>
</dbReference>
<dbReference type="PANTHER" id="PTHR30032:SF4">
    <property type="entry name" value="AMIDASE ENHANCER"/>
    <property type="match status" value="1"/>
</dbReference>
<protein>
    <submittedName>
        <fullName evidence="4">SpoIID/LytB domain protein</fullName>
    </submittedName>
</protein>
<keyword evidence="5" id="KW-1185">Reference proteome</keyword>
<dbReference type="EMBL" id="CM001376">
    <property type="protein sequence ID" value="EHM13091.1"/>
    <property type="molecule type" value="Genomic_DNA"/>
</dbReference>
<dbReference type="Proteomes" id="UP000003806">
    <property type="component" value="Chromosome"/>
</dbReference>
<dbReference type="Pfam" id="PF08486">
    <property type="entry name" value="SpoIID"/>
    <property type="match status" value="1"/>
</dbReference>
<name>H0UK82_9BACT</name>
<feature type="signal peptide" evidence="2">
    <location>
        <begin position="1"/>
        <end position="27"/>
    </location>
</feature>
<reference evidence="4 5" key="1">
    <citation type="submission" date="2011-11" db="EMBL/GenBank/DDBJ databases">
        <title>The Noncontiguous Finished genome of Jonquetella anthropi DSM 22815.</title>
        <authorList>
            <consortium name="US DOE Joint Genome Institute (JGI-PGF)"/>
            <person name="Lucas S."/>
            <person name="Copeland A."/>
            <person name="Lapidus A."/>
            <person name="Glavina del Rio T."/>
            <person name="Dalin E."/>
            <person name="Tice H."/>
            <person name="Bruce D."/>
            <person name="Goodwin L."/>
            <person name="Pitluck S."/>
            <person name="Peters L."/>
            <person name="Mikhailova N."/>
            <person name="Held B."/>
            <person name="Kyrpides N."/>
            <person name="Mavromatis K."/>
            <person name="Ivanova N."/>
            <person name="Markowitz V."/>
            <person name="Cheng J.-F."/>
            <person name="Hugenholtz P."/>
            <person name="Woyke T."/>
            <person name="Wu D."/>
            <person name="Gronow S."/>
            <person name="Wellnitz S."/>
            <person name="Brambilla E."/>
            <person name="Klenk H.-P."/>
            <person name="Eisen J.A."/>
        </authorList>
    </citation>
    <scope>NUCLEOTIDE SEQUENCE [LARGE SCALE GENOMIC DNA]</scope>
    <source>
        <strain evidence="4 5">DSM 22815</strain>
    </source>
</reference>
<proteinExistence type="predicted"/>
<feature type="domain" description="Sporulation stage II protein D amidase enhancer LytB N-terminal" evidence="3">
    <location>
        <begin position="110"/>
        <end position="199"/>
    </location>
</feature>
<dbReference type="HOGENOM" id="CLU_021203_3_3_0"/>
<evidence type="ECO:0000256" key="1">
    <source>
        <dbReference type="SAM" id="MobiDB-lite"/>
    </source>
</evidence>
<dbReference type="STRING" id="885272.JonanDRAFT_0705"/>
<feature type="compositionally biased region" description="Polar residues" evidence="1">
    <location>
        <begin position="333"/>
        <end position="344"/>
    </location>
</feature>
<dbReference type="InterPro" id="IPR013693">
    <property type="entry name" value="SpoIID/LytB_N"/>
</dbReference>
<sequence>MKRSVFLTWSSVVAVFLLVCSSLAAFASPIRVGLAVRQSQAVVGGSSLTASDTKGHTVSLGSSATAVFRSGKLTVNGKKMMPPVTVKSASPLSYKGRRYLGTMQFVAAGGGLSVVNVLDVEQYLRGVLKMEVNPDWSKEALRAQAIISRTFALRSQGRFASLGFDLCDTPTSQVYGGLSAADPRVDQVVASTKGEVLTYGGELAQTYFHSDSGGATASSQDVWGGYVPYLQTVVDPFPTESRHASWTVRLTSAQIAAACAQQGMKIGPVKRLSIIARDKAGRPTLLRLDGTLGSVTISSNKFRNIIGPTVLRSTFFSPDGNLPKVLASGSAAKPQTETALSRPSSGEEDVDQQIQNIIRQKLPDQGASSSESSENRPLTGDERSQWKTLLDQGAFTTDELIDVLLHPERKSFYLKKALGQTPVTPADQPLPTAAETFTAHDGGFVFAGRGNGHGVGLSQWEAKAMADRGWNAERILAFFFPGTKVERR</sequence>
<dbReference type="OrthoDB" id="9794671at2"/>
<gene>
    <name evidence="4" type="ORF">JonanDRAFT_0705</name>
</gene>
<dbReference type="PANTHER" id="PTHR30032">
    <property type="entry name" value="N-ACETYLMURAMOYL-L-ALANINE AMIDASE-RELATED"/>
    <property type="match status" value="1"/>
</dbReference>
<feature type="compositionally biased region" description="Polar residues" evidence="1">
    <location>
        <begin position="366"/>
        <end position="376"/>
    </location>
</feature>
<organism evidence="4 5">
    <name type="scientific">Jonquetella anthropi DSM 22815</name>
    <dbReference type="NCBI Taxonomy" id="885272"/>
    <lineage>
        <taxon>Bacteria</taxon>
        <taxon>Thermotogati</taxon>
        <taxon>Synergistota</taxon>
        <taxon>Synergistia</taxon>
        <taxon>Synergistales</taxon>
        <taxon>Dethiosulfovibrionaceae</taxon>
        <taxon>Jonquetella</taxon>
    </lineage>
</organism>
<feature type="region of interest" description="Disordered" evidence="1">
    <location>
        <begin position="326"/>
        <end position="384"/>
    </location>
</feature>
<evidence type="ECO:0000259" key="3">
    <source>
        <dbReference type="Pfam" id="PF08486"/>
    </source>
</evidence>
<accession>H0UK82</accession>
<dbReference type="eggNOG" id="COG2385">
    <property type="taxonomic scope" value="Bacteria"/>
</dbReference>
<keyword evidence="2" id="KW-0732">Signal</keyword>
<feature type="chain" id="PRO_5003540866" evidence="2">
    <location>
        <begin position="28"/>
        <end position="488"/>
    </location>
</feature>
<evidence type="ECO:0000256" key="2">
    <source>
        <dbReference type="SAM" id="SignalP"/>
    </source>
</evidence>
<evidence type="ECO:0000313" key="5">
    <source>
        <dbReference type="Proteomes" id="UP000003806"/>
    </source>
</evidence>